<evidence type="ECO:0000259" key="3">
    <source>
        <dbReference type="PROSITE" id="PS50893"/>
    </source>
</evidence>
<feature type="region of interest" description="Disordered" evidence="1">
    <location>
        <begin position="356"/>
        <end position="387"/>
    </location>
</feature>
<evidence type="ECO:0000256" key="2">
    <source>
        <dbReference type="SAM" id="Phobius"/>
    </source>
</evidence>
<protein>
    <recommendedName>
        <fullName evidence="3">ABC transporter domain-containing protein</fullName>
    </recommendedName>
</protein>
<evidence type="ECO:0000313" key="5">
    <source>
        <dbReference type="Proteomes" id="UP001176940"/>
    </source>
</evidence>
<feature type="transmembrane region" description="Helical" evidence="2">
    <location>
        <begin position="31"/>
        <end position="47"/>
    </location>
</feature>
<name>A0ABN9LS73_9NEOB</name>
<sequence length="387" mass="42976">FVFNSLYSGLHISGLSVVYNICLFIIPHGNLTSLLMYLLFGFFLFPYEDENHLYLYLMMVLLAGFFGSGALLLAYSSARAAVAEAPFSFRSRRNCWRSSGQFHKNCAVTNSSWTSWRAVSARPEVQCSAVLSNARMWSVQVSFGPRCRLQNFLRKHKFKENPEDLEEVDEEVLAERERVKYLKGATDAEEKPTIIIDSLRKEFKDKSGTFTCRKRRKKAAARHLSFCVKKGEVLGLLGPNGAGKTTSVLVLAGELTPTAGEVVLGSAADDSAAFMGYCPQFSPLWPTLTVKEHLEVYATVKGMKKNDANEAVKRVSDALELRKHLNMPAKKLSAGVSRKVCFAISMLGNPTIALLDEPSTGLDPKGQQRLWREPSEQLSGTRTEAPS</sequence>
<feature type="compositionally biased region" description="Polar residues" evidence="1">
    <location>
        <begin position="376"/>
        <end position="387"/>
    </location>
</feature>
<dbReference type="PROSITE" id="PS50893">
    <property type="entry name" value="ABC_TRANSPORTER_2"/>
    <property type="match status" value="1"/>
</dbReference>
<dbReference type="Gene3D" id="3.40.50.300">
    <property type="entry name" value="P-loop containing nucleotide triphosphate hydrolases"/>
    <property type="match status" value="1"/>
</dbReference>
<evidence type="ECO:0000313" key="4">
    <source>
        <dbReference type="EMBL" id="CAJ0946137.1"/>
    </source>
</evidence>
<dbReference type="SUPFAM" id="SSF52540">
    <property type="entry name" value="P-loop containing nucleoside triphosphate hydrolases"/>
    <property type="match status" value="1"/>
</dbReference>
<keyword evidence="2" id="KW-1133">Transmembrane helix</keyword>
<keyword evidence="2" id="KW-0472">Membrane</keyword>
<dbReference type="Pfam" id="PF00005">
    <property type="entry name" value="ABC_tran"/>
    <property type="match status" value="1"/>
</dbReference>
<keyword evidence="5" id="KW-1185">Reference proteome</keyword>
<feature type="non-terminal residue" evidence="4">
    <location>
        <position position="1"/>
    </location>
</feature>
<feature type="transmembrane region" description="Helical" evidence="2">
    <location>
        <begin position="53"/>
        <end position="75"/>
    </location>
</feature>
<dbReference type="InterPro" id="IPR003439">
    <property type="entry name" value="ABC_transporter-like_ATP-bd"/>
</dbReference>
<dbReference type="InterPro" id="IPR026082">
    <property type="entry name" value="ABCA"/>
</dbReference>
<comment type="caution">
    <text evidence="4">The sequence shown here is derived from an EMBL/GenBank/DDBJ whole genome shotgun (WGS) entry which is preliminary data.</text>
</comment>
<feature type="domain" description="ABC transporter" evidence="3">
    <location>
        <begin position="203"/>
        <end position="387"/>
    </location>
</feature>
<dbReference type="EMBL" id="CAUEEQ010025055">
    <property type="protein sequence ID" value="CAJ0946137.1"/>
    <property type="molecule type" value="Genomic_DNA"/>
</dbReference>
<accession>A0ABN9LS73</accession>
<evidence type="ECO:0000256" key="1">
    <source>
        <dbReference type="SAM" id="MobiDB-lite"/>
    </source>
</evidence>
<keyword evidence="2" id="KW-0812">Transmembrane</keyword>
<organism evidence="4 5">
    <name type="scientific">Ranitomeya imitator</name>
    <name type="common">mimic poison frog</name>
    <dbReference type="NCBI Taxonomy" id="111125"/>
    <lineage>
        <taxon>Eukaryota</taxon>
        <taxon>Metazoa</taxon>
        <taxon>Chordata</taxon>
        <taxon>Craniata</taxon>
        <taxon>Vertebrata</taxon>
        <taxon>Euteleostomi</taxon>
        <taxon>Amphibia</taxon>
        <taxon>Batrachia</taxon>
        <taxon>Anura</taxon>
        <taxon>Neobatrachia</taxon>
        <taxon>Hyloidea</taxon>
        <taxon>Dendrobatidae</taxon>
        <taxon>Dendrobatinae</taxon>
        <taxon>Ranitomeya</taxon>
    </lineage>
</organism>
<proteinExistence type="predicted"/>
<dbReference type="InterPro" id="IPR027417">
    <property type="entry name" value="P-loop_NTPase"/>
</dbReference>
<dbReference type="PANTHER" id="PTHR19229">
    <property type="entry name" value="ATP-BINDING CASSETTE TRANSPORTER SUBFAMILY A ABCA"/>
    <property type="match status" value="1"/>
</dbReference>
<reference evidence="4" key="1">
    <citation type="submission" date="2023-07" db="EMBL/GenBank/DDBJ databases">
        <authorList>
            <person name="Stuckert A."/>
        </authorList>
    </citation>
    <scope>NUCLEOTIDE SEQUENCE</scope>
</reference>
<dbReference type="PANTHER" id="PTHR19229:SF274">
    <property type="entry name" value="ABC-TYPE ORGANIC ANION TRANSPORTER ABCA8"/>
    <property type="match status" value="1"/>
</dbReference>
<gene>
    <name evidence="4" type="ORF">RIMI_LOCUS11194722</name>
</gene>
<dbReference type="Proteomes" id="UP001176940">
    <property type="component" value="Unassembled WGS sequence"/>
</dbReference>